<proteinExistence type="predicted"/>
<feature type="signal peptide" evidence="2">
    <location>
        <begin position="1"/>
        <end position="23"/>
    </location>
</feature>
<keyword evidence="4" id="KW-1185">Reference proteome</keyword>
<accession>A0ABV8FYA5</accession>
<evidence type="ECO:0000313" key="4">
    <source>
        <dbReference type="Proteomes" id="UP001595851"/>
    </source>
</evidence>
<gene>
    <name evidence="3" type="ORF">ACFOY2_05805</name>
</gene>
<dbReference type="EMBL" id="JBHSBI010000002">
    <property type="protein sequence ID" value="MFC4006726.1"/>
    <property type="molecule type" value="Genomic_DNA"/>
</dbReference>
<keyword evidence="2" id="KW-0732">Signal</keyword>
<evidence type="ECO:0000256" key="2">
    <source>
        <dbReference type="SAM" id="SignalP"/>
    </source>
</evidence>
<dbReference type="RefSeq" id="WP_379526862.1">
    <property type="nucleotide sequence ID" value="NZ_JBHSBI010000002.1"/>
</dbReference>
<sequence length="234" mass="23827">MKRLMALLVAVVALALGGGPAAAAGGLAVTFLDPGPSRFEAGTPYTLGFWVLQQGTHLFPGDLGTVALRFTRQDGESLRFEGTALPEAGHYATSVVVPGGVWKVEGIQGVFRPYDVGTLTVPGGLTINPVPPGTLVGGQKDYWGAVRPPGFPVGKGAPVAASPAPSPSSASSAPVAPVAGSGGVPAYMLLVAGAGGAVVAVLAPYLWRRVRPARFRDEPERPLDASSETIGIPR</sequence>
<protein>
    <submittedName>
        <fullName evidence="3">Uncharacterized protein</fullName>
    </submittedName>
</protein>
<organism evidence="3 4">
    <name type="scientific">Nonomuraea purpurea</name>
    <dbReference type="NCBI Taxonomy" id="1849276"/>
    <lineage>
        <taxon>Bacteria</taxon>
        <taxon>Bacillati</taxon>
        <taxon>Actinomycetota</taxon>
        <taxon>Actinomycetes</taxon>
        <taxon>Streptosporangiales</taxon>
        <taxon>Streptosporangiaceae</taxon>
        <taxon>Nonomuraea</taxon>
    </lineage>
</organism>
<feature type="transmembrane region" description="Helical" evidence="1">
    <location>
        <begin position="186"/>
        <end position="207"/>
    </location>
</feature>
<comment type="caution">
    <text evidence="3">The sequence shown here is derived from an EMBL/GenBank/DDBJ whole genome shotgun (WGS) entry which is preliminary data.</text>
</comment>
<feature type="chain" id="PRO_5046320343" evidence="2">
    <location>
        <begin position="24"/>
        <end position="234"/>
    </location>
</feature>
<reference evidence="4" key="1">
    <citation type="journal article" date="2019" name="Int. J. Syst. Evol. Microbiol.">
        <title>The Global Catalogue of Microorganisms (GCM) 10K type strain sequencing project: providing services to taxonomists for standard genome sequencing and annotation.</title>
        <authorList>
            <consortium name="The Broad Institute Genomics Platform"/>
            <consortium name="The Broad Institute Genome Sequencing Center for Infectious Disease"/>
            <person name="Wu L."/>
            <person name="Ma J."/>
        </authorList>
    </citation>
    <scope>NUCLEOTIDE SEQUENCE [LARGE SCALE GENOMIC DNA]</scope>
    <source>
        <strain evidence="4">TBRC 1276</strain>
    </source>
</reference>
<name>A0ABV8FYA5_9ACTN</name>
<dbReference type="Proteomes" id="UP001595851">
    <property type="component" value="Unassembled WGS sequence"/>
</dbReference>
<keyword evidence="1" id="KW-0472">Membrane</keyword>
<evidence type="ECO:0000313" key="3">
    <source>
        <dbReference type="EMBL" id="MFC4006726.1"/>
    </source>
</evidence>
<keyword evidence="1" id="KW-1133">Transmembrane helix</keyword>
<keyword evidence="1" id="KW-0812">Transmembrane</keyword>
<evidence type="ECO:0000256" key="1">
    <source>
        <dbReference type="SAM" id="Phobius"/>
    </source>
</evidence>